<dbReference type="PANTHER" id="PTHR24421">
    <property type="entry name" value="NITRATE/NITRITE SENSOR PROTEIN NARX-RELATED"/>
    <property type="match status" value="1"/>
</dbReference>
<sequence>MRDRGADDIPIGRAPDGRRQALVKLLWIGIWLLYLGAPVSDLTGGGHSAAVTAAAAAGLTVFVVTYLTLVFFRTNTPPRPERWIYRVLAGLAALSVLLSATLGASWLVLFVYVTVACGATLPPARSRWAVPGVTALLAGVGAWVDSGRELYPALIIPSLLGGFAMVGIKQLISTMAELREARETVAHLATTEERLRLARDLHDLLGHSLSLITLKSELAGRMLPDRPDDAAQQVADIERVSRQALVDVREAVSGYRRPTLAAELAAARAVLASAGISARLHTVERVPGLAPIGEGALAWALREAVTNVVRHSAARTCVVALDTAGGTARLTVSDDGRGPAADHRAGNGLTGLTERLIVAGGSLRTERAGDGGFRLTATVPLDAEWVAAEAAGAAGGQG</sequence>
<feature type="transmembrane region" description="Helical" evidence="4">
    <location>
        <begin position="21"/>
        <end position="37"/>
    </location>
</feature>
<evidence type="ECO:0000256" key="1">
    <source>
        <dbReference type="ARBA" id="ARBA00022679"/>
    </source>
</evidence>
<organism evidence="7 8">
    <name type="scientific">Streptomyces polygonati</name>
    <dbReference type="NCBI Taxonomy" id="1617087"/>
    <lineage>
        <taxon>Bacteria</taxon>
        <taxon>Bacillati</taxon>
        <taxon>Actinomycetota</taxon>
        <taxon>Actinomycetes</taxon>
        <taxon>Kitasatosporales</taxon>
        <taxon>Streptomycetaceae</taxon>
        <taxon>Streptomyces</taxon>
    </lineage>
</organism>
<dbReference type="CDD" id="cd16917">
    <property type="entry name" value="HATPase_UhpB-NarQ-NarX-like"/>
    <property type="match status" value="1"/>
</dbReference>
<accession>A0ABV8HKQ9</accession>
<evidence type="ECO:0000256" key="4">
    <source>
        <dbReference type="SAM" id="Phobius"/>
    </source>
</evidence>
<dbReference type="InterPro" id="IPR050482">
    <property type="entry name" value="Sensor_HK_TwoCompSys"/>
</dbReference>
<dbReference type="GO" id="GO:0016301">
    <property type="term" value="F:kinase activity"/>
    <property type="evidence" value="ECO:0007669"/>
    <property type="project" value="UniProtKB-KW"/>
</dbReference>
<dbReference type="RefSeq" id="WP_386429712.1">
    <property type="nucleotide sequence ID" value="NZ_JBHSBB010000010.1"/>
</dbReference>
<feature type="transmembrane region" description="Helical" evidence="4">
    <location>
        <begin position="128"/>
        <end position="144"/>
    </location>
</feature>
<feature type="transmembrane region" description="Helical" evidence="4">
    <location>
        <begin position="83"/>
        <end position="98"/>
    </location>
</feature>
<keyword evidence="8" id="KW-1185">Reference proteome</keyword>
<feature type="domain" description="Histidine kinase/HSP90-like ATPase" evidence="5">
    <location>
        <begin position="297"/>
        <end position="382"/>
    </location>
</feature>
<keyword evidence="1" id="KW-0808">Transferase</keyword>
<dbReference type="PANTHER" id="PTHR24421:SF63">
    <property type="entry name" value="SENSOR HISTIDINE KINASE DESK"/>
    <property type="match status" value="1"/>
</dbReference>
<keyword evidence="4" id="KW-1133">Transmembrane helix</keyword>
<keyword evidence="4" id="KW-0472">Membrane</keyword>
<dbReference type="Gene3D" id="1.20.5.1930">
    <property type="match status" value="1"/>
</dbReference>
<evidence type="ECO:0000259" key="6">
    <source>
        <dbReference type="Pfam" id="PF07730"/>
    </source>
</evidence>
<dbReference type="SUPFAM" id="SSF55874">
    <property type="entry name" value="ATPase domain of HSP90 chaperone/DNA topoisomerase II/histidine kinase"/>
    <property type="match status" value="1"/>
</dbReference>
<comment type="caution">
    <text evidence="7">The sequence shown here is derived from an EMBL/GenBank/DDBJ whole genome shotgun (WGS) entry which is preliminary data.</text>
</comment>
<evidence type="ECO:0000259" key="5">
    <source>
        <dbReference type="Pfam" id="PF02518"/>
    </source>
</evidence>
<evidence type="ECO:0000313" key="7">
    <source>
        <dbReference type="EMBL" id="MFC4032632.1"/>
    </source>
</evidence>
<keyword evidence="2 7" id="KW-0418">Kinase</keyword>
<reference evidence="8" key="1">
    <citation type="journal article" date="2019" name="Int. J. Syst. Evol. Microbiol.">
        <title>The Global Catalogue of Microorganisms (GCM) 10K type strain sequencing project: providing services to taxonomists for standard genome sequencing and annotation.</title>
        <authorList>
            <consortium name="The Broad Institute Genomics Platform"/>
            <consortium name="The Broad Institute Genome Sequencing Center for Infectious Disease"/>
            <person name="Wu L."/>
            <person name="Ma J."/>
        </authorList>
    </citation>
    <scope>NUCLEOTIDE SEQUENCE [LARGE SCALE GENOMIC DNA]</scope>
    <source>
        <strain evidence="8">CGMCC 4.7237</strain>
    </source>
</reference>
<dbReference type="EMBL" id="JBHSBB010000010">
    <property type="protein sequence ID" value="MFC4032632.1"/>
    <property type="molecule type" value="Genomic_DNA"/>
</dbReference>
<feature type="transmembrane region" description="Helical" evidence="4">
    <location>
        <begin position="150"/>
        <end position="172"/>
    </location>
</feature>
<dbReference type="InterPro" id="IPR011712">
    <property type="entry name" value="Sig_transdc_His_kin_sub3_dim/P"/>
</dbReference>
<name>A0ABV8HKQ9_9ACTN</name>
<dbReference type="Pfam" id="PF07730">
    <property type="entry name" value="HisKA_3"/>
    <property type="match status" value="1"/>
</dbReference>
<keyword evidence="3" id="KW-0902">Two-component regulatory system</keyword>
<dbReference type="Gene3D" id="3.30.565.10">
    <property type="entry name" value="Histidine kinase-like ATPase, C-terminal domain"/>
    <property type="match status" value="1"/>
</dbReference>
<dbReference type="Pfam" id="PF02518">
    <property type="entry name" value="HATPase_c"/>
    <property type="match status" value="1"/>
</dbReference>
<dbReference type="Proteomes" id="UP001595765">
    <property type="component" value="Unassembled WGS sequence"/>
</dbReference>
<protein>
    <submittedName>
        <fullName evidence="7">Sensor histidine kinase</fullName>
    </submittedName>
</protein>
<feature type="transmembrane region" description="Helical" evidence="4">
    <location>
        <begin position="49"/>
        <end position="71"/>
    </location>
</feature>
<evidence type="ECO:0000256" key="3">
    <source>
        <dbReference type="ARBA" id="ARBA00023012"/>
    </source>
</evidence>
<proteinExistence type="predicted"/>
<dbReference type="InterPro" id="IPR036890">
    <property type="entry name" value="HATPase_C_sf"/>
</dbReference>
<dbReference type="InterPro" id="IPR003594">
    <property type="entry name" value="HATPase_dom"/>
</dbReference>
<evidence type="ECO:0000256" key="2">
    <source>
        <dbReference type="ARBA" id="ARBA00022777"/>
    </source>
</evidence>
<feature type="domain" description="Signal transduction histidine kinase subgroup 3 dimerisation and phosphoacceptor" evidence="6">
    <location>
        <begin position="193"/>
        <end position="259"/>
    </location>
</feature>
<gene>
    <name evidence="7" type="ORF">ACFO3J_14205</name>
</gene>
<keyword evidence="4" id="KW-0812">Transmembrane</keyword>
<evidence type="ECO:0000313" key="8">
    <source>
        <dbReference type="Proteomes" id="UP001595765"/>
    </source>
</evidence>